<proteinExistence type="predicted"/>
<dbReference type="NCBIfam" id="NF033542">
    <property type="entry name" value="transpos_IS110"/>
    <property type="match status" value="1"/>
</dbReference>
<dbReference type="Proteomes" id="UP000235739">
    <property type="component" value="Unassembled WGS sequence"/>
</dbReference>
<dbReference type="GO" id="GO:0006313">
    <property type="term" value="P:DNA transposition"/>
    <property type="evidence" value="ECO:0007669"/>
    <property type="project" value="InterPro"/>
</dbReference>
<accession>A0A2N7RYE3</accession>
<dbReference type="GO" id="GO:0004803">
    <property type="term" value="F:transposase activity"/>
    <property type="evidence" value="ECO:0007669"/>
    <property type="project" value="InterPro"/>
</dbReference>
<gene>
    <name evidence="3" type="ORF">CIK84_16150</name>
</gene>
<dbReference type="Pfam" id="PF01548">
    <property type="entry name" value="DEDD_Tnp_IS110"/>
    <property type="match status" value="1"/>
</dbReference>
<dbReference type="PANTHER" id="PTHR33055">
    <property type="entry name" value="TRANSPOSASE FOR INSERTION SEQUENCE ELEMENT IS1111A"/>
    <property type="match status" value="1"/>
</dbReference>
<feature type="domain" description="Transposase IS110-like N-terminal" evidence="1">
    <location>
        <begin position="16"/>
        <end position="167"/>
    </location>
</feature>
<organism evidence="3 4">
    <name type="scientific">Glutamicibacter arilaitensis</name>
    <dbReference type="NCBI Taxonomy" id="256701"/>
    <lineage>
        <taxon>Bacteria</taxon>
        <taxon>Bacillati</taxon>
        <taxon>Actinomycetota</taxon>
        <taxon>Actinomycetes</taxon>
        <taxon>Micrococcales</taxon>
        <taxon>Micrococcaceae</taxon>
        <taxon>Glutamicibacter</taxon>
    </lineage>
</organism>
<dbReference type="AlphaFoldDB" id="A0A2N7RYE3"/>
<dbReference type="EMBL" id="PNQX01000003">
    <property type="protein sequence ID" value="PMQ18909.1"/>
    <property type="molecule type" value="Genomic_DNA"/>
</dbReference>
<dbReference type="InterPro" id="IPR047650">
    <property type="entry name" value="Transpos_IS110"/>
</dbReference>
<dbReference type="InterPro" id="IPR002525">
    <property type="entry name" value="Transp_IS110-like_N"/>
</dbReference>
<evidence type="ECO:0000313" key="4">
    <source>
        <dbReference type="Proteomes" id="UP000235739"/>
    </source>
</evidence>
<dbReference type="PANTHER" id="PTHR33055:SF16">
    <property type="entry name" value="TRANSPOSASE FOR INSERTION SEQUENCE ELEMENT IS1547"/>
    <property type="match status" value="1"/>
</dbReference>
<evidence type="ECO:0000313" key="3">
    <source>
        <dbReference type="EMBL" id="PMQ18909.1"/>
    </source>
</evidence>
<evidence type="ECO:0000259" key="2">
    <source>
        <dbReference type="Pfam" id="PF02371"/>
    </source>
</evidence>
<comment type="caution">
    <text evidence="3">The sequence shown here is derived from an EMBL/GenBank/DDBJ whole genome shotgun (WGS) entry which is preliminary data.</text>
</comment>
<name>A0A2N7RYE3_9MICC</name>
<dbReference type="GO" id="GO:0003677">
    <property type="term" value="F:DNA binding"/>
    <property type="evidence" value="ECO:0007669"/>
    <property type="project" value="InterPro"/>
</dbReference>
<feature type="domain" description="Transposase IS116/IS110/IS902 C-terminal" evidence="2">
    <location>
        <begin position="238"/>
        <end position="320"/>
    </location>
</feature>
<dbReference type="InterPro" id="IPR003346">
    <property type="entry name" value="Transposase_20"/>
</dbReference>
<protein>
    <submittedName>
        <fullName evidence="3">IS110-like element ISAar16 family transposase</fullName>
    </submittedName>
</protein>
<sequence>MTILPQTVAKTYSYIIGVDTHARKHVYSIITYTGEHVETRDFPATSSSIKRAIAWVGRRTGADASTLWIIEGTASYGAVVTGAVTDAGYTVAEAPSGYQKAGRGVGKTDPLDAQRMAAAALPIEVQKLRVPRLNDGARAALRVLVTARDMLAVERTKYVNALTALLRVTSLGIDARKPLSSTQFLEVAGWRSREETIELQVARAEAVRLARRVGELDTHIKENTTQMTELVKLSEGKELLELTGIGPVVAAVCVAAWSHQGRLRSEAAFASLAGVNPIPASSGNTVRHRLNRRGDRKLNKALHTAAMVRMTHDEETRAYVAKRTAEGKTLKEIRRCIKRFLARRIYKILESAEVLPLTA</sequence>
<dbReference type="RefSeq" id="WP_102599028.1">
    <property type="nucleotide sequence ID" value="NZ_JBQQGH010000144.1"/>
</dbReference>
<evidence type="ECO:0000259" key="1">
    <source>
        <dbReference type="Pfam" id="PF01548"/>
    </source>
</evidence>
<dbReference type="Pfam" id="PF02371">
    <property type="entry name" value="Transposase_20"/>
    <property type="match status" value="1"/>
</dbReference>
<reference evidence="3 4" key="1">
    <citation type="journal article" date="2017" name="Elife">
        <title>Extensive horizontal gene transfer in cheese-associated bacteria.</title>
        <authorList>
            <person name="Bonham K.S."/>
            <person name="Wolfe B.E."/>
            <person name="Dutton R.J."/>
        </authorList>
    </citation>
    <scope>NUCLEOTIDE SEQUENCE [LARGE SCALE GENOMIC DNA]</scope>
    <source>
        <strain evidence="3 4">JB182</strain>
    </source>
</reference>